<dbReference type="GO" id="GO:0046872">
    <property type="term" value="F:metal ion binding"/>
    <property type="evidence" value="ECO:0007669"/>
    <property type="project" value="UniProtKB-KW"/>
</dbReference>
<evidence type="ECO:0000259" key="17">
    <source>
        <dbReference type="Pfam" id="PF03443"/>
    </source>
</evidence>
<keyword evidence="7" id="KW-0560">Oxidoreductase</keyword>
<evidence type="ECO:0000256" key="13">
    <source>
        <dbReference type="ARBA" id="ARBA00044502"/>
    </source>
</evidence>
<evidence type="ECO:0000256" key="3">
    <source>
        <dbReference type="ARBA" id="ARBA00022525"/>
    </source>
</evidence>
<keyword evidence="3" id="KW-0964">Secreted</keyword>
<dbReference type="SMR" id="A0A194WCA7"/>
<gene>
    <name evidence="18" type="ORF">VM1G_09154</name>
</gene>
<evidence type="ECO:0000256" key="4">
    <source>
        <dbReference type="ARBA" id="ARBA00022723"/>
    </source>
</evidence>
<comment type="cofactor">
    <cofactor evidence="1">
        <name>Cu(2+)</name>
        <dbReference type="ChEBI" id="CHEBI:29036"/>
    </cofactor>
</comment>
<dbReference type="InterPro" id="IPR005103">
    <property type="entry name" value="AA9_LPMO"/>
</dbReference>
<evidence type="ECO:0000256" key="12">
    <source>
        <dbReference type="ARBA" id="ARBA00023326"/>
    </source>
</evidence>
<dbReference type="Pfam" id="PF03443">
    <property type="entry name" value="AA9"/>
    <property type="match status" value="1"/>
</dbReference>
<accession>A0A194WCA7</accession>
<dbReference type="GO" id="GO:0004497">
    <property type="term" value="F:monooxygenase activity"/>
    <property type="evidence" value="ECO:0007669"/>
    <property type="project" value="UniProtKB-KW"/>
</dbReference>
<dbReference type="PANTHER" id="PTHR33353">
    <property type="entry name" value="PUTATIVE (AFU_ORTHOLOGUE AFUA_1G12560)-RELATED"/>
    <property type="match status" value="1"/>
</dbReference>
<keyword evidence="4" id="KW-0479">Metal-binding</keyword>
<dbReference type="GO" id="GO:0030245">
    <property type="term" value="P:cellulose catabolic process"/>
    <property type="evidence" value="ECO:0007669"/>
    <property type="project" value="UniProtKB-KW"/>
</dbReference>
<evidence type="ECO:0000256" key="9">
    <source>
        <dbReference type="ARBA" id="ARBA00023033"/>
    </source>
</evidence>
<name>A0A194WCA7_CYTMA</name>
<evidence type="ECO:0000313" key="19">
    <source>
        <dbReference type="Proteomes" id="UP000078559"/>
    </source>
</evidence>
<dbReference type="EMBL" id="CM003108">
    <property type="protein sequence ID" value="KUI73733.1"/>
    <property type="molecule type" value="Genomic_DNA"/>
</dbReference>
<keyword evidence="9" id="KW-0503">Monooxygenase</keyword>
<keyword evidence="19" id="KW-1185">Reference proteome</keyword>
<dbReference type="EC" id="1.14.99.56" evidence="15"/>
<evidence type="ECO:0000256" key="15">
    <source>
        <dbReference type="ARBA" id="ARBA00047174"/>
    </source>
</evidence>
<evidence type="ECO:0000256" key="10">
    <source>
        <dbReference type="ARBA" id="ARBA00023157"/>
    </source>
</evidence>
<evidence type="ECO:0000256" key="11">
    <source>
        <dbReference type="ARBA" id="ARBA00023277"/>
    </source>
</evidence>
<keyword evidence="11" id="KW-0119">Carbohydrate metabolism</keyword>
<dbReference type="InterPro" id="IPR049892">
    <property type="entry name" value="AA9"/>
</dbReference>
<feature type="signal peptide" evidence="16">
    <location>
        <begin position="1"/>
        <end position="20"/>
    </location>
</feature>
<evidence type="ECO:0000256" key="2">
    <source>
        <dbReference type="ARBA" id="ARBA00004613"/>
    </source>
</evidence>
<feature type="chain" id="PRO_5008267315" description="lytic cellulose monooxygenase (C4-dehydrogenating)" evidence="16">
    <location>
        <begin position="21"/>
        <end position="336"/>
    </location>
</feature>
<dbReference type="OrthoDB" id="4849160at2759"/>
<evidence type="ECO:0000256" key="6">
    <source>
        <dbReference type="ARBA" id="ARBA00023001"/>
    </source>
</evidence>
<comment type="catalytic activity">
    <reaction evidence="14">
        <text>[(1-&gt;4)-beta-D-glucosyl]n+m + reduced acceptor + O2 = 4-dehydro-beta-D-glucosyl-[(1-&gt;4)-beta-D-glucosyl]n-1 + [(1-&gt;4)-beta-D-glucosyl]m + acceptor + H2O.</text>
        <dbReference type="EC" id="1.14.99.56"/>
    </reaction>
</comment>
<keyword evidence="12" id="KW-0624">Polysaccharide degradation</keyword>
<reference evidence="18" key="1">
    <citation type="submission" date="2014-12" db="EMBL/GenBank/DDBJ databases">
        <title>Genome Sequence of Valsa Canker Pathogens Uncovers a Specific Adaption of Colonization on Woody Bark.</title>
        <authorList>
            <person name="Yin Z."/>
            <person name="Liu H."/>
            <person name="Gao X."/>
            <person name="Li Z."/>
            <person name="Song N."/>
            <person name="Ke X."/>
            <person name="Dai Q."/>
            <person name="Wu Y."/>
            <person name="Sun Y."/>
            <person name="Xu J.-R."/>
            <person name="Kang Z.K."/>
            <person name="Wang L."/>
            <person name="Huang L."/>
        </authorList>
    </citation>
    <scope>NUCLEOTIDE SEQUENCE [LARGE SCALE GENOMIC DNA]</scope>
    <source>
        <strain evidence="18">03-8</strain>
    </source>
</reference>
<organism evidence="18 19">
    <name type="scientific">Cytospora mali</name>
    <name type="common">Apple Valsa canker fungus</name>
    <name type="synonym">Valsa mali</name>
    <dbReference type="NCBI Taxonomy" id="578113"/>
    <lineage>
        <taxon>Eukaryota</taxon>
        <taxon>Fungi</taxon>
        <taxon>Dikarya</taxon>
        <taxon>Ascomycota</taxon>
        <taxon>Pezizomycotina</taxon>
        <taxon>Sordariomycetes</taxon>
        <taxon>Sordariomycetidae</taxon>
        <taxon>Diaporthales</taxon>
        <taxon>Cytosporaceae</taxon>
        <taxon>Cytospora</taxon>
    </lineage>
</organism>
<dbReference type="Gene3D" id="2.70.50.70">
    <property type="match status" value="1"/>
</dbReference>
<evidence type="ECO:0000256" key="7">
    <source>
        <dbReference type="ARBA" id="ARBA00023002"/>
    </source>
</evidence>
<dbReference type="PANTHER" id="PTHR33353:SF34">
    <property type="entry name" value="ENDO-BETA-1,4-GLUCANASE D"/>
    <property type="match status" value="1"/>
</dbReference>
<keyword evidence="6" id="KW-0136">Cellulose degradation</keyword>
<evidence type="ECO:0000256" key="14">
    <source>
        <dbReference type="ARBA" id="ARBA00045077"/>
    </source>
</evidence>
<keyword evidence="8" id="KW-0186">Copper</keyword>
<dbReference type="CDD" id="cd21175">
    <property type="entry name" value="LPMO_AA9"/>
    <property type="match status" value="1"/>
</dbReference>
<evidence type="ECO:0000256" key="5">
    <source>
        <dbReference type="ARBA" id="ARBA00022729"/>
    </source>
</evidence>
<dbReference type="AlphaFoldDB" id="A0A194WCA7"/>
<evidence type="ECO:0000256" key="8">
    <source>
        <dbReference type="ARBA" id="ARBA00023008"/>
    </source>
</evidence>
<sequence length="336" mass="33872">MPSVSPIALALAAGATLVSAHGYASSWDIGGVTYKGFDEMWAVAQGTDTGNEFIAWSTSASDNGYVAPDAYTSGDIICHRGATNGKLNNATVAAGDSIKVTWNTWPDSHKGPIIDYLAPADDPTTVDKTSLEFIKIQEKGLVSGSNPGTWATDNLISDGLTWEIPIPADLKPGNYVLRHEIIALHSAYSSDGAQNYPQCVNIQVTGSGSSLPAGTLGESLYTETDPGILFNLYEAFTSYSIPGPELAFSGSSSSGSSASSAVSSSAAAATSSVAAATSSAAAAATSASSAAAVQTTSAAAANAAAPTSASSSAAAATSSAAAKTCKKRRHARDVKA</sequence>
<dbReference type="Proteomes" id="UP000078559">
    <property type="component" value="Chromosome 11"/>
</dbReference>
<keyword evidence="10" id="KW-1015">Disulfide bond</keyword>
<feature type="domain" description="Auxiliary Activity family 9 catalytic" evidence="17">
    <location>
        <begin position="21"/>
        <end position="237"/>
    </location>
</feature>
<proteinExistence type="inferred from homology"/>
<protein>
    <recommendedName>
        <fullName evidence="15">lytic cellulose monooxygenase (C4-dehydrogenating)</fullName>
        <ecNumber evidence="15">1.14.99.56</ecNumber>
    </recommendedName>
</protein>
<evidence type="ECO:0000313" key="18">
    <source>
        <dbReference type="EMBL" id="KUI73733.1"/>
    </source>
</evidence>
<keyword evidence="5 16" id="KW-0732">Signal</keyword>
<evidence type="ECO:0000256" key="1">
    <source>
        <dbReference type="ARBA" id="ARBA00001973"/>
    </source>
</evidence>
<comment type="similarity">
    <text evidence="13">Belongs to the polysaccharide monooxygenase AA9 family.</text>
</comment>
<dbReference type="GO" id="GO:0005576">
    <property type="term" value="C:extracellular region"/>
    <property type="evidence" value="ECO:0007669"/>
    <property type="project" value="UniProtKB-SubCell"/>
</dbReference>
<evidence type="ECO:0000256" key="16">
    <source>
        <dbReference type="SAM" id="SignalP"/>
    </source>
</evidence>
<comment type="subcellular location">
    <subcellularLocation>
        <location evidence="2">Secreted</location>
    </subcellularLocation>
</comment>